<keyword evidence="1" id="KW-0472">Membrane</keyword>
<evidence type="ECO:0000313" key="2">
    <source>
        <dbReference type="EMBL" id="CAK0787838.1"/>
    </source>
</evidence>
<comment type="caution">
    <text evidence="2">The sequence shown here is derived from an EMBL/GenBank/DDBJ whole genome shotgun (WGS) entry which is preliminary data.</text>
</comment>
<protein>
    <submittedName>
        <fullName evidence="2">Uncharacterized protein</fullName>
    </submittedName>
</protein>
<dbReference type="EMBL" id="CAUYUE010000018">
    <property type="protein sequence ID" value="CAK0787838.1"/>
    <property type="molecule type" value="Genomic_DNA"/>
</dbReference>
<reference evidence="2 3" key="1">
    <citation type="submission" date="2023-10" db="EMBL/GenBank/DDBJ databases">
        <authorList>
            <person name="Maclean D."/>
            <person name="Macfadyen A."/>
        </authorList>
    </citation>
    <scope>NUCLEOTIDE SEQUENCE [LARGE SCALE GENOMIC DNA]</scope>
</reference>
<dbReference type="AlphaFoldDB" id="A0AAV1IKP9"/>
<proteinExistence type="predicted"/>
<dbReference type="PANTHER" id="PTHR33372:SF10">
    <property type="entry name" value="OS03G0137300 PROTEIN"/>
    <property type="match status" value="1"/>
</dbReference>
<dbReference type="GO" id="GO:0031969">
    <property type="term" value="C:chloroplast membrane"/>
    <property type="evidence" value="ECO:0007669"/>
    <property type="project" value="TreeGrafter"/>
</dbReference>
<feature type="transmembrane region" description="Helical" evidence="1">
    <location>
        <begin position="264"/>
        <end position="284"/>
    </location>
</feature>
<gene>
    <name evidence="2" type="ORF">CVIRNUC_011060</name>
</gene>
<keyword evidence="1" id="KW-1133">Transmembrane helix</keyword>
<dbReference type="PANTHER" id="PTHR33372">
    <property type="match status" value="1"/>
</dbReference>
<feature type="transmembrane region" description="Helical" evidence="1">
    <location>
        <begin position="231"/>
        <end position="252"/>
    </location>
</feature>
<dbReference type="Proteomes" id="UP001314263">
    <property type="component" value="Unassembled WGS sequence"/>
</dbReference>
<keyword evidence="1" id="KW-0812">Transmembrane</keyword>
<keyword evidence="3" id="KW-1185">Reference proteome</keyword>
<evidence type="ECO:0000313" key="3">
    <source>
        <dbReference type="Proteomes" id="UP001314263"/>
    </source>
</evidence>
<dbReference type="Pfam" id="PF11833">
    <property type="entry name" value="CPP1-like"/>
    <property type="match status" value="1"/>
</dbReference>
<name>A0AAV1IKP9_9CHLO</name>
<organism evidence="2 3">
    <name type="scientific">Coccomyxa viridis</name>
    <dbReference type="NCBI Taxonomy" id="1274662"/>
    <lineage>
        <taxon>Eukaryota</taxon>
        <taxon>Viridiplantae</taxon>
        <taxon>Chlorophyta</taxon>
        <taxon>core chlorophytes</taxon>
        <taxon>Trebouxiophyceae</taxon>
        <taxon>Trebouxiophyceae incertae sedis</taxon>
        <taxon>Coccomyxaceae</taxon>
        <taxon>Coccomyxa</taxon>
    </lineage>
</organism>
<evidence type="ECO:0000256" key="1">
    <source>
        <dbReference type="SAM" id="Phobius"/>
    </source>
</evidence>
<sequence length="285" mass="30155">MRASIASPDCALPCSLSSNTMLHSHKSLTNTFTLGQTALRDHLRAGRRSCCHKSRRSGTPQLVRASGDQPEAAAQMSADQAYDLLGVREGAGFDDILTAKNRLTKANEHDQDKVVRIETAYDILFMQSMKKRLSGEGVAPKIRYADVAKRKPAKQAPQQKLPVRVEQLPSDTALPASALYLALFIWTTAQGLADPAGRITTDAPGLQLAIALGASVYLLSEKKRVPRGKAAGITAAGLLAGVLLGAALQSWLRVDIVPIAGLGSPAALISDFGIVALWGGAVLLA</sequence>
<dbReference type="InterPro" id="IPR021788">
    <property type="entry name" value="CPP1-like"/>
</dbReference>
<accession>A0AAV1IKP9</accession>